<dbReference type="GO" id="GO:0016757">
    <property type="term" value="F:glycosyltransferase activity"/>
    <property type="evidence" value="ECO:0007669"/>
    <property type="project" value="TreeGrafter"/>
</dbReference>
<dbReference type="PANTHER" id="PTHR21015:SF22">
    <property type="entry name" value="GLYCOSYLTRANSFERASE"/>
    <property type="match status" value="1"/>
</dbReference>
<reference evidence="2" key="2">
    <citation type="submission" date="2023-08" db="EMBL/GenBank/DDBJ databases">
        <title>Identification and characterization of horizontal gene transfer across gut microbiota members of farm animals based on homology search.</title>
        <authorList>
            <person name="Schwarzerova J."/>
            <person name="Nykrynova M."/>
            <person name="Jureckova K."/>
            <person name="Cejkova D."/>
            <person name="Rychlik I."/>
        </authorList>
    </citation>
    <scope>NUCLEOTIDE SEQUENCE</scope>
    <source>
        <strain evidence="2">ET15</strain>
        <strain evidence="1">ET37</strain>
    </source>
</reference>
<dbReference type="Proteomes" id="UP001167831">
    <property type="component" value="Unassembled WGS sequence"/>
</dbReference>
<dbReference type="EMBL" id="JAUEIF010000001">
    <property type="protein sequence ID" value="MDN0024287.1"/>
    <property type="molecule type" value="Genomic_DNA"/>
</dbReference>
<evidence type="ECO:0000313" key="4">
    <source>
        <dbReference type="Proteomes" id="UP001168478"/>
    </source>
</evidence>
<keyword evidence="3" id="KW-1185">Reference proteome</keyword>
<evidence type="ECO:0000313" key="3">
    <source>
        <dbReference type="Proteomes" id="UP001167831"/>
    </source>
</evidence>
<evidence type="ECO:0000313" key="1">
    <source>
        <dbReference type="EMBL" id="MDN0021790.1"/>
    </source>
</evidence>
<accession>A0AAW7JFH5</accession>
<gene>
    <name evidence="1" type="ORF">QVN81_01945</name>
    <name evidence="2" type="ORF">QVN84_01940</name>
</gene>
<comment type="caution">
    <text evidence="2">The sequence shown here is derived from an EMBL/GenBank/DDBJ whole genome shotgun (WGS) entry which is preliminary data.</text>
</comment>
<protein>
    <submittedName>
        <fullName evidence="2">Glycosyltransferase family protein</fullName>
    </submittedName>
</protein>
<name>A0AAW7JFH5_9BACT</name>
<evidence type="ECO:0000313" key="2">
    <source>
        <dbReference type="EMBL" id="MDN0024287.1"/>
    </source>
</evidence>
<dbReference type="Proteomes" id="UP001168478">
    <property type="component" value="Unassembled WGS sequence"/>
</dbReference>
<dbReference type="Pfam" id="PF13528">
    <property type="entry name" value="Glyco_trans_1_3"/>
    <property type="match status" value="1"/>
</dbReference>
<dbReference type="EMBL" id="JAUEIE010000001">
    <property type="protein sequence ID" value="MDN0021790.1"/>
    <property type="molecule type" value="Genomic_DNA"/>
</dbReference>
<dbReference type="RefSeq" id="WP_068856685.1">
    <property type="nucleotide sequence ID" value="NZ_CAUWBX010000016.1"/>
</dbReference>
<reference evidence="2" key="1">
    <citation type="submission" date="2023-06" db="EMBL/GenBank/DDBJ databases">
        <authorList>
            <person name="Zeman M."/>
            <person name="Kubasova T."/>
            <person name="Jahodarova E."/>
            <person name="Nykrynova M."/>
            <person name="Rychlik I."/>
        </authorList>
    </citation>
    <scope>NUCLEOTIDE SEQUENCE</scope>
    <source>
        <strain evidence="2">ET15</strain>
        <strain evidence="1">ET37</strain>
    </source>
</reference>
<dbReference type="Gene3D" id="3.40.50.2000">
    <property type="entry name" value="Glycogen Phosphorylase B"/>
    <property type="match status" value="1"/>
</dbReference>
<organism evidence="2 4">
    <name type="scientific">Leyella lascolaii</name>
    <dbReference type="NCBI Taxonomy" id="1776379"/>
    <lineage>
        <taxon>Bacteria</taxon>
        <taxon>Pseudomonadati</taxon>
        <taxon>Bacteroidota</taxon>
        <taxon>Bacteroidia</taxon>
        <taxon>Bacteroidales</taxon>
        <taxon>Prevotellaceae</taxon>
        <taxon>Leyella</taxon>
    </lineage>
</organism>
<dbReference type="PANTHER" id="PTHR21015">
    <property type="entry name" value="UDP-N-ACETYLGLUCOSAMINE--N-ACETYLMURAMYL-(PENTAPEPTIDE) PYROPHOSPHORYL-UNDECAPRENOL N-ACETYLGLUCOSAMINE TRANSFERASE 1"/>
    <property type="match status" value="1"/>
</dbReference>
<dbReference type="AlphaFoldDB" id="A0AAW7JFH5"/>
<sequence length="381" mass="42917">MRILFIVQGEGRGHLTQAMTMEAMLRRNGHEVVEVLVGKSGARSLPDFFSRSMDTPIRLFDSPNFLPTPSNKRSNLTRSVAYNIFKTPTYMKSILFIRSRIIQTKADLVVNFYELLTGLTYLLFRPQVPQVSIGHQYLFLHSGFEFPKGSPVSLFFLRMFTRITCIGAQDKLALSFRSMADDSRKGVSVVPPLLRREVLDTRPSDGDYIHGYMVNAGYGESIARWHRDNPGVPLNFFWDRKGVDKVYKVDSTLTFNQIDDKAFLKSLAGCRAYATTAGFESVCEAMYLGKPILMVPAHIEQDCNAHDASRCGAGIVSTDFDLGRLLDFTSEYTPDPDFRSWVDCCAVRIMSRIERAAASVPEHHMSLSFLFSLLPSRFAGV</sequence>
<proteinExistence type="predicted"/>
<dbReference type="SUPFAM" id="SSF53756">
    <property type="entry name" value="UDP-Glycosyltransferase/glycogen phosphorylase"/>
    <property type="match status" value="1"/>
</dbReference>